<proteinExistence type="predicted"/>
<dbReference type="GO" id="GO:0006406">
    <property type="term" value="P:mRNA export from nucleus"/>
    <property type="evidence" value="ECO:0007669"/>
    <property type="project" value="TreeGrafter"/>
</dbReference>
<protein>
    <submittedName>
        <fullName evidence="3">Uncharacterized protein</fullName>
    </submittedName>
</protein>
<feature type="coiled-coil region" evidence="1">
    <location>
        <begin position="472"/>
        <end position="657"/>
    </location>
</feature>
<dbReference type="Proteomes" id="UP001301958">
    <property type="component" value="Unassembled WGS sequence"/>
</dbReference>
<keyword evidence="1" id="KW-0175">Coiled coil</keyword>
<dbReference type="GO" id="GO:0017056">
    <property type="term" value="F:structural constituent of nuclear pore"/>
    <property type="evidence" value="ECO:0007669"/>
    <property type="project" value="TreeGrafter"/>
</dbReference>
<evidence type="ECO:0000256" key="1">
    <source>
        <dbReference type="SAM" id="Coils"/>
    </source>
</evidence>
<organism evidence="3 4">
    <name type="scientific">Podospora fimiseda</name>
    <dbReference type="NCBI Taxonomy" id="252190"/>
    <lineage>
        <taxon>Eukaryota</taxon>
        <taxon>Fungi</taxon>
        <taxon>Dikarya</taxon>
        <taxon>Ascomycota</taxon>
        <taxon>Pezizomycotina</taxon>
        <taxon>Sordariomycetes</taxon>
        <taxon>Sordariomycetidae</taxon>
        <taxon>Sordariales</taxon>
        <taxon>Podosporaceae</taxon>
        <taxon>Podospora</taxon>
    </lineage>
</organism>
<comment type="caution">
    <text evidence="3">The sequence shown here is derived from an EMBL/GenBank/DDBJ whole genome shotgun (WGS) entry which is preliminary data.</text>
</comment>
<dbReference type="PANTHER" id="PTHR18898:SF2">
    <property type="entry name" value="NUCLEOPROTEIN TPR"/>
    <property type="match status" value="1"/>
</dbReference>
<accession>A0AAN7BPA3</accession>
<gene>
    <name evidence="3" type="ORF">QBC38DRAFT_478749</name>
</gene>
<dbReference type="GO" id="GO:0005643">
    <property type="term" value="C:nuclear pore"/>
    <property type="evidence" value="ECO:0007669"/>
    <property type="project" value="TreeGrafter"/>
</dbReference>
<evidence type="ECO:0000256" key="2">
    <source>
        <dbReference type="SAM" id="MobiDB-lite"/>
    </source>
</evidence>
<dbReference type="AlphaFoldDB" id="A0AAN7BPA3"/>
<reference evidence="3" key="1">
    <citation type="journal article" date="2023" name="Mol. Phylogenet. Evol.">
        <title>Genome-scale phylogeny and comparative genomics of the fungal order Sordariales.</title>
        <authorList>
            <person name="Hensen N."/>
            <person name="Bonometti L."/>
            <person name="Westerberg I."/>
            <person name="Brannstrom I.O."/>
            <person name="Guillou S."/>
            <person name="Cros-Aarteil S."/>
            <person name="Calhoun S."/>
            <person name="Haridas S."/>
            <person name="Kuo A."/>
            <person name="Mondo S."/>
            <person name="Pangilinan J."/>
            <person name="Riley R."/>
            <person name="LaButti K."/>
            <person name="Andreopoulos B."/>
            <person name="Lipzen A."/>
            <person name="Chen C."/>
            <person name="Yan M."/>
            <person name="Daum C."/>
            <person name="Ng V."/>
            <person name="Clum A."/>
            <person name="Steindorff A."/>
            <person name="Ohm R.A."/>
            <person name="Martin F."/>
            <person name="Silar P."/>
            <person name="Natvig D.O."/>
            <person name="Lalanne C."/>
            <person name="Gautier V."/>
            <person name="Ament-Velasquez S.L."/>
            <person name="Kruys A."/>
            <person name="Hutchinson M.I."/>
            <person name="Powell A.J."/>
            <person name="Barry K."/>
            <person name="Miller A.N."/>
            <person name="Grigoriev I.V."/>
            <person name="Debuchy R."/>
            <person name="Gladieux P."/>
            <person name="Hiltunen Thoren M."/>
            <person name="Johannesson H."/>
        </authorList>
    </citation>
    <scope>NUCLEOTIDE SEQUENCE</scope>
    <source>
        <strain evidence="3">CBS 990.96</strain>
    </source>
</reference>
<dbReference type="EMBL" id="MU865337">
    <property type="protein sequence ID" value="KAK4227006.1"/>
    <property type="molecule type" value="Genomic_DNA"/>
</dbReference>
<dbReference type="PANTHER" id="PTHR18898">
    <property type="entry name" value="NUCLEOPROTEIN TPR-RELATED"/>
    <property type="match status" value="1"/>
</dbReference>
<feature type="compositionally biased region" description="Polar residues" evidence="2">
    <location>
        <begin position="52"/>
        <end position="82"/>
    </location>
</feature>
<feature type="region of interest" description="Disordered" evidence="2">
    <location>
        <begin position="210"/>
        <end position="231"/>
    </location>
</feature>
<evidence type="ECO:0000313" key="3">
    <source>
        <dbReference type="EMBL" id="KAK4227006.1"/>
    </source>
</evidence>
<dbReference type="Gene3D" id="1.10.287.1490">
    <property type="match status" value="1"/>
</dbReference>
<sequence>MAVPPHSTPLAPASHTAAPPPPSIAGQKRSRSYDDNLSGNRPSKAPCFGAYQVTSPSSPVSVDKINATTSSPSNRDNNTSHSLDALSADAKEVIAMMRDELHFIKTHHIHRGLFNRDPMGGLGAIHRVVDSVEYLWNQDKYVWNQDRRLNMDLKTQCERHKANCAELIDKLSKLEDGYNELKSKNEDMAIQVTSLQDEIAKYKTELDAAEEKAQSQKEELERTKQELEKTKGDGEKMKKELGNRIVECAMAKLKKDQVTGELKKMTEENQQLSDKIAWHESTIDRLEAENNQISPLKVEKDNLELELEQHKEEIARLKAEMDDQEKTLQGHPVTIDKFNQEKSDLKASNERFETQARQDKQTLRTHQAVTDRLKRDKSLLEFKVDAADQVNSEIKTQEEKNTIKIKALEEENTKLQRIVQEKTTALGIVSQQVEAVKTANYDLEQKGRGYMADVEKLKTNAKTQEQAFSDQKKLLESLLEQRRLENTQLESQKKDLEAEKATLKSQLEASLAKLEQLEDNLKSHKQNHKKALAEHKKRLTDEKRLEKQIQECQSKLKHSEAVTKALTEDKDRLHGLREELQAENTKLETELEEQMANYATLQKQLEEKTAELNEQTANYATLQKELEAEMMDLLDQIAQLEQENTKLQHRNAELEDSLSRTDRISRLVGFGHQPVEYRHQPSPPASDSHSMRVLPPTPNFESADLPNTSWSSLKPEAPDPIISRATTVDQGPGQLIPAVRPGDLQIGVIRLLREAFQMGTWTTGNHKLLIGFIERLGALESPDMPVLNAALNPLPFSGLKTLSLFTASSPSLLVKSPQEDFAHLCYLIDLLDDEREELGQYQAMVELITTIMNSDRLSDYPGPALAFLEAMWATRPIETPESYSPMKGLIAVMICELCRRLEHKMPWAPKKTWDIGTIMGDQVGEKSTKTPVGQLAIALARRSGDWADWPGSVVEQLSASCGDKFCHFDQGGEQMGFLCSDENTSFSIINFSKGELTVVDCAKADMDRRSRTECDLFVKLDGHSEEVLFKMENAPRKLKAFWMQYAMC</sequence>
<name>A0AAN7BPA3_9PEZI</name>
<feature type="compositionally biased region" description="Low complexity" evidence="2">
    <location>
        <begin position="8"/>
        <end position="17"/>
    </location>
</feature>
<feature type="region of interest" description="Disordered" evidence="2">
    <location>
        <begin position="1"/>
        <end position="82"/>
    </location>
</feature>
<evidence type="ECO:0000313" key="4">
    <source>
        <dbReference type="Proteomes" id="UP001301958"/>
    </source>
</evidence>
<keyword evidence="4" id="KW-1185">Reference proteome</keyword>
<reference evidence="3" key="2">
    <citation type="submission" date="2023-05" db="EMBL/GenBank/DDBJ databases">
        <authorList>
            <consortium name="Lawrence Berkeley National Laboratory"/>
            <person name="Steindorff A."/>
            <person name="Hensen N."/>
            <person name="Bonometti L."/>
            <person name="Westerberg I."/>
            <person name="Brannstrom I.O."/>
            <person name="Guillou S."/>
            <person name="Cros-Aarteil S."/>
            <person name="Calhoun S."/>
            <person name="Haridas S."/>
            <person name="Kuo A."/>
            <person name="Mondo S."/>
            <person name="Pangilinan J."/>
            <person name="Riley R."/>
            <person name="Labutti K."/>
            <person name="Andreopoulos B."/>
            <person name="Lipzen A."/>
            <person name="Chen C."/>
            <person name="Yanf M."/>
            <person name="Daum C."/>
            <person name="Ng V."/>
            <person name="Clum A."/>
            <person name="Ohm R."/>
            <person name="Martin F."/>
            <person name="Silar P."/>
            <person name="Natvig D."/>
            <person name="Lalanne C."/>
            <person name="Gautier V."/>
            <person name="Ament-Velasquez S.L."/>
            <person name="Kruys A."/>
            <person name="Hutchinson M.I."/>
            <person name="Powell A.J."/>
            <person name="Barry K."/>
            <person name="Miller A.N."/>
            <person name="Grigoriev I.V."/>
            <person name="Debuchy R."/>
            <person name="Gladieux P."/>
            <person name="Thoren M.H."/>
            <person name="Johannesson H."/>
        </authorList>
    </citation>
    <scope>NUCLEOTIDE SEQUENCE</scope>
    <source>
        <strain evidence="3">CBS 990.96</strain>
    </source>
</reference>